<dbReference type="GO" id="GO:0005737">
    <property type="term" value="C:cytoplasm"/>
    <property type="evidence" value="ECO:0007669"/>
    <property type="project" value="UniProtKB-SubCell"/>
</dbReference>
<evidence type="ECO:0000259" key="9">
    <source>
        <dbReference type="PROSITE" id="PS50821"/>
    </source>
</evidence>
<keyword evidence="4" id="KW-0221">Differentiation</keyword>
<feature type="domain" description="Piwi" evidence="10">
    <location>
        <begin position="616"/>
        <end position="904"/>
    </location>
</feature>
<dbReference type="InterPro" id="IPR012337">
    <property type="entry name" value="RNaseH-like_sf"/>
</dbReference>
<dbReference type="Proteomes" id="UP000515158">
    <property type="component" value="Unplaced"/>
</dbReference>
<evidence type="ECO:0000256" key="8">
    <source>
        <dbReference type="SAM" id="MobiDB-lite"/>
    </source>
</evidence>
<comment type="subcellular location">
    <subcellularLocation>
        <location evidence="1">Cytoplasm</location>
    </subcellularLocation>
</comment>
<gene>
    <name evidence="12 13" type="primary">LOC117652380</name>
</gene>
<dbReference type="GO" id="GO:0030154">
    <property type="term" value="P:cell differentiation"/>
    <property type="evidence" value="ECO:0007669"/>
    <property type="project" value="UniProtKB-KW"/>
</dbReference>
<dbReference type="Gene3D" id="2.170.260.10">
    <property type="entry name" value="paz domain"/>
    <property type="match status" value="1"/>
</dbReference>
<dbReference type="Gene3D" id="3.40.50.2300">
    <property type="match status" value="1"/>
</dbReference>
<dbReference type="Gene3D" id="3.30.420.10">
    <property type="entry name" value="Ribonuclease H-like superfamily/Ribonuclease H"/>
    <property type="match status" value="1"/>
</dbReference>
<comment type="similarity">
    <text evidence="7">Belongs to the argonaute family. Piwi subfamily.</text>
</comment>
<feature type="compositionally biased region" description="Basic residues" evidence="8">
    <location>
        <begin position="1"/>
        <end position="11"/>
    </location>
</feature>
<evidence type="ECO:0000256" key="3">
    <source>
        <dbReference type="ARBA" id="ARBA00022490"/>
    </source>
</evidence>
<proteinExistence type="inferred from homology"/>
<evidence type="ECO:0000256" key="5">
    <source>
        <dbReference type="ARBA" id="ARBA00022884"/>
    </source>
</evidence>
<name>A0A6P9AAN8_THRPL</name>
<dbReference type="InterPro" id="IPR003165">
    <property type="entry name" value="Piwi"/>
</dbReference>
<dbReference type="SUPFAM" id="SSF53098">
    <property type="entry name" value="Ribonuclease H-like"/>
    <property type="match status" value="1"/>
</dbReference>
<evidence type="ECO:0000259" key="10">
    <source>
        <dbReference type="PROSITE" id="PS50822"/>
    </source>
</evidence>
<protein>
    <submittedName>
        <fullName evidence="12 13">Piwi-like protein Siwi</fullName>
    </submittedName>
</protein>
<dbReference type="GO" id="GO:0140965">
    <property type="term" value="P:secondary piRNA processing"/>
    <property type="evidence" value="ECO:0007669"/>
    <property type="project" value="UniProtKB-ARBA"/>
</dbReference>
<evidence type="ECO:0000313" key="13">
    <source>
        <dbReference type="RefSeq" id="XP_034253132.1"/>
    </source>
</evidence>
<dbReference type="InterPro" id="IPR036085">
    <property type="entry name" value="PAZ_dom_sf"/>
</dbReference>
<dbReference type="InterPro" id="IPR036397">
    <property type="entry name" value="RNaseH_sf"/>
</dbReference>
<dbReference type="RefSeq" id="XP_034253131.1">
    <property type="nucleotide sequence ID" value="XM_034397240.1"/>
</dbReference>
<keyword evidence="5" id="KW-0694">RNA-binding</keyword>
<keyword evidence="2" id="KW-0217">Developmental protein</keyword>
<feature type="compositionally biased region" description="Low complexity" evidence="8">
    <location>
        <begin position="49"/>
        <end position="60"/>
    </location>
</feature>
<keyword evidence="11" id="KW-1185">Reference proteome</keyword>
<evidence type="ECO:0000256" key="2">
    <source>
        <dbReference type="ARBA" id="ARBA00022473"/>
    </source>
</evidence>
<dbReference type="PROSITE" id="PS50822">
    <property type="entry name" value="PIWI"/>
    <property type="match status" value="1"/>
</dbReference>
<feature type="region of interest" description="Disordered" evidence="8">
    <location>
        <begin position="1"/>
        <end position="133"/>
    </location>
</feature>
<dbReference type="Pfam" id="PF23278">
    <property type="entry name" value="Piwi_N"/>
    <property type="match status" value="1"/>
</dbReference>
<keyword evidence="3" id="KW-0963">Cytoplasm</keyword>
<dbReference type="CDD" id="cd04658">
    <property type="entry name" value="Piwi_piwi-like_Euk"/>
    <property type="match status" value="1"/>
</dbReference>
<dbReference type="KEGG" id="tpal:117652380"/>
<sequence>MGGRGRGRGRGWNREGQGGAESDRAQGHASPRGRGGPPAQNLAQRRLEQMQMQQMQQMQQLSLNSTSRRPEEGGSPGPSRQVEGERAGPSRSVEGVQAGPSRSVEGGRGGPSRRLDEDGARSDGSVGPVGRGAMRGRRVIEYQFLRTKPDTITTKQGNAGNPSPLTANYFKLTSITDWTLHQYRVDIAPEEDRTFERKKLLKVHQTKIGGYIFDGTVLYSSSRLTTSPGQSITWTSESDAGTKYTITVRHVNEVKYGDYSYQQVFNILMRNCIRALGLQLVGRDYYDPDPSVKIQIREFGLELWPGYKTSIRQHEAGILMCAEITHKIMRTDTVLDHLAQCLREAGPHHYRDKFSKEIIGCIVLTKYNNKTYQITDVDYDKNPASSFTYQNADITFAQYMQTKYQIQIRDMRQPLLVSKAKAREIRAGRDEIIDLIPEVCYATGLSDNMRGKWQLMAAVSRHTRIQPAERVNRLLAFNRRLQTNPQVMTEFGRFNMSLDNQLVRVPGRQLGVEKIYLGRDSSERDIVKEPTLPSIDWTNSVKSNPLIVPKHLTDWFVLVSPRDKQNAGRFLEMLERAGRGMGITVQPPQIANLPKDGLHEYIDALTQILNHHQPKMVMVIVPNNNGARYAAIKKKCCVDRPVPSQVLLGKNLNDPKRSMSVATKVMIQMNCKLGGAPWSVNIPPKGIMVVGFDVCHDSQNKASSYGAMVASLDDACTRYFSAVTAHTSGEELSNNLALNIIKAVRKFREINNKLPAKIFIYRDGVGEGQIQYVYDTELQTTLDKLAQAYGEQPVSMAFIIVTKRINTRLFKENQNPPPGTIADDVITDPEKYDFFLVSQSVRDGTVTPTSYNVIHDTSGLKPNHLQWLTYKLCHLYYNWSGTVRVPAPCQYAHKLAFLVGNSLHREPHLQLEDLLYFL</sequence>
<dbReference type="FunFam" id="2.170.260.10:FF:000003">
    <property type="entry name" value="Piwi-like RNA-mediated gene silencing 2"/>
    <property type="match status" value="1"/>
</dbReference>
<dbReference type="OrthoDB" id="445936at2759"/>
<evidence type="ECO:0000313" key="11">
    <source>
        <dbReference type="Proteomes" id="UP000515158"/>
    </source>
</evidence>
<evidence type="ECO:0000256" key="1">
    <source>
        <dbReference type="ARBA" id="ARBA00004496"/>
    </source>
</evidence>
<evidence type="ECO:0000256" key="7">
    <source>
        <dbReference type="ARBA" id="ARBA00038291"/>
    </source>
</evidence>
<dbReference type="GO" id="GO:0003723">
    <property type="term" value="F:RNA binding"/>
    <property type="evidence" value="ECO:0007669"/>
    <property type="project" value="UniProtKB-KW"/>
</dbReference>
<dbReference type="Pfam" id="PF02170">
    <property type="entry name" value="PAZ"/>
    <property type="match status" value="1"/>
</dbReference>
<accession>A0A6P9AAN8</accession>
<keyword evidence="6" id="KW-0943">RNA-mediated gene silencing</keyword>
<dbReference type="Pfam" id="PF02171">
    <property type="entry name" value="Piwi"/>
    <property type="match status" value="1"/>
</dbReference>
<evidence type="ECO:0000313" key="12">
    <source>
        <dbReference type="RefSeq" id="XP_034253131.1"/>
    </source>
</evidence>
<dbReference type="PROSITE" id="PS50821">
    <property type="entry name" value="PAZ"/>
    <property type="match status" value="1"/>
</dbReference>
<feature type="domain" description="PAZ" evidence="9">
    <location>
        <begin position="333"/>
        <end position="444"/>
    </location>
</feature>
<evidence type="ECO:0000256" key="6">
    <source>
        <dbReference type="ARBA" id="ARBA00023158"/>
    </source>
</evidence>
<reference evidence="12 13" key="1">
    <citation type="submission" date="2025-04" db="UniProtKB">
        <authorList>
            <consortium name="RefSeq"/>
        </authorList>
    </citation>
    <scope>IDENTIFICATION</scope>
    <source>
        <tissue evidence="12 13">Total insect</tissue>
    </source>
</reference>
<dbReference type="CDD" id="cd02845">
    <property type="entry name" value="PAZ_piwi_like"/>
    <property type="match status" value="1"/>
</dbReference>
<dbReference type="PANTHER" id="PTHR22891">
    <property type="entry name" value="EUKARYOTIC TRANSLATION INITIATION FACTOR 2C"/>
    <property type="match status" value="1"/>
</dbReference>
<dbReference type="FunFam" id="3.30.420.10:FF:000014">
    <property type="entry name" value="Piwi-like RNA-mediated gene silencing 1"/>
    <property type="match status" value="1"/>
</dbReference>
<dbReference type="RefSeq" id="XP_034253132.1">
    <property type="nucleotide sequence ID" value="XM_034397241.1"/>
</dbReference>
<organism evidence="12">
    <name type="scientific">Thrips palmi</name>
    <name type="common">Melon thrips</name>
    <dbReference type="NCBI Taxonomy" id="161013"/>
    <lineage>
        <taxon>Eukaryota</taxon>
        <taxon>Metazoa</taxon>
        <taxon>Ecdysozoa</taxon>
        <taxon>Arthropoda</taxon>
        <taxon>Hexapoda</taxon>
        <taxon>Insecta</taxon>
        <taxon>Pterygota</taxon>
        <taxon>Neoptera</taxon>
        <taxon>Paraneoptera</taxon>
        <taxon>Thysanoptera</taxon>
        <taxon>Terebrantia</taxon>
        <taxon>Thripoidea</taxon>
        <taxon>Thripidae</taxon>
        <taxon>Thrips</taxon>
    </lineage>
</organism>
<dbReference type="SMART" id="SM00950">
    <property type="entry name" value="Piwi"/>
    <property type="match status" value="1"/>
</dbReference>
<evidence type="ECO:0000256" key="4">
    <source>
        <dbReference type="ARBA" id="ARBA00022782"/>
    </source>
</evidence>
<dbReference type="SUPFAM" id="SSF101690">
    <property type="entry name" value="PAZ domain"/>
    <property type="match status" value="1"/>
</dbReference>
<dbReference type="InterPro" id="IPR003100">
    <property type="entry name" value="PAZ_dom"/>
</dbReference>
<dbReference type="AlphaFoldDB" id="A0A6P9AAN8"/>
<dbReference type="SMART" id="SM00949">
    <property type="entry name" value="PAZ"/>
    <property type="match status" value="1"/>
</dbReference>
<dbReference type="GeneID" id="117652380"/>